<dbReference type="Pfam" id="PF01243">
    <property type="entry name" value="PNPOx_N"/>
    <property type="match status" value="1"/>
</dbReference>
<dbReference type="RefSeq" id="WP_055149190.1">
    <property type="nucleotide sequence ID" value="NZ_CZAW01000002.1"/>
</dbReference>
<proteinExistence type="predicted"/>
<dbReference type="InterPro" id="IPR012349">
    <property type="entry name" value="Split_barrel_FMN-bd"/>
</dbReference>
<accession>A0A174JUD8</accession>
<gene>
    <name evidence="2" type="ORF">ERS852523_00288</name>
</gene>
<reference evidence="2 3" key="1">
    <citation type="submission" date="2015-09" db="EMBL/GenBank/DDBJ databases">
        <authorList>
            <consortium name="Pathogen Informatics"/>
        </authorList>
    </citation>
    <scope>NUCLEOTIDE SEQUENCE [LARGE SCALE GENOMIC DNA]</scope>
    <source>
        <strain evidence="2 3">2789STDY5834911</strain>
    </source>
</reference>
<evidence type="ECO:0000313" key="3">
    <source>
        <dbReference type="Proteomes" id="UP000095712"/>
    </source>
</evidence>
<organism evidence="2 3">
    <name type="scientific">Blautia wexlerae</name>
    <dbReference type="NCBI Taxonomy" id="418240"/>
    <lineage>
        <taxon>Bacteria</taxon>
        <taxon>Bacillati</taxon>
        <taxon>Bacillota</taxon>
        <taxon>Clostridia</taxon>
        <taxon>Lachnospirales</taxon>
        <taxon>Lachnospiraceae</taxon>
        <taxon>Blautia</taxon>
    </lineage>
</organism>
<protein>
    <submittedName>
        <fullName evidence="2">Uncharacterized protein conserved in bacteria</fullName>
    </submittedName>
</protein>
<evidence type="ECO:0000313" key="2">
    <source>
        <dbReference type="EMBL" id="CUP02251.1"/>
    </source>
</evidence>
<dbReference type="OrthoDB" id="3255142at2"/>
<dbReference type="EMBL" id="CZAW01000002">
    <property type="protein sequence ID" value="CUP02251.1"/>
    <property type="molecule type" value="Genomic_DNA"/>
</dbReference>
<dbReference type="SUPFAM" id="SSF50475">
    <property type="entry name" value="FMN-binding split barrel"/>
    <property type="match status" value="1"/>
</dbReference>
<dbReference type="AlphaFoldDB" id="A0A174JUD8"/>
<dbReference type="Proteomes" id="UP000095712">
    <property type="component" value="Unassembled WGS sequence"/>
</dbReference>
<dbReference type="Gene3D" id="2.30.110.10">
    <property type="entry name" value="Electron Transport, Fmn-binding Protein, Chain A"/>
    <property type="match status" value="1"/>
</dbReference>
<evidence type="ECO:0000259" key="1">
    <source>
        <dbReference type="Pfam" id="PF01243"/>
    </source>
</evidence>
<feature type="domain" description="Pyridoxamine 5'-phosphate oxidase N-terminal" evidence="1">
    <location>
        <begin position="41"/>
        <end position="164"/>
    </location>
</feature>
<name>A0A174JUD8_9FIRM</name>
<sequence>MSEAEKVNKKSQDLTHEEYIQAADYWKQKDAQAVKMDRETLEKEVEAYIQENNTCALATGAGEFVRCTPVEYSYHDGAFWIFSEGGEKFAALEKNKNVCLAIFDKYQGFGNLKGMQVTGKAVMPKYFSEEYVRAADIRKIPVAVLKKLPHPMNLIKIIPDKIEFTNSEFKKAGVDVRQVLQF</sequence>
<dbReference type="InterPro" id="IPR011576">
    <property type="entry name" value="Pyridox_Oxase_N"/>
</dbReference>